<sequence>MTFTKLFAPYDDKIIVYPQYCMYVADLTVAQDKLHAKFAEHGVDYDASDNRIRQLCRRLPKDHVGTLRTKTNAQNKQEKDKKAWRNVLEVLIEMRRDFLAELHKDIEEMGGADGSPDFVIGHIAACPIPRLMEERNYFHYRGGRKVYHRCSAVIVELKAPPCRHSWDARIGTRANLRGGSEVGVALKQAEDELMEYCAVHFSEDPAAKSVIALAGAGPCWRWASIEREDVPDYDWILREPIVGNPDSLDKELAFHEKFQAPPDTKPYAFILGTPESDIQLNKIRKEVCIMIRVSGHTPSAPVFEDD</sequence>
<accession>A0A9P7K2V9</accession>
<proteinExistence type="predicted"/>
<dbReference type="OrthoDB" id="3049502at2759"/>
<dbReference type="EMBL" id="JABCKI010006305">
    <property type="protein sequence ID" value="KAG5634693.1"/>
    <property type="molecule type" value="Genomic_DNA"/>
</dbReference>
<evidence type="ECO:0000313" key="2">
    <source>
        <dbReference type="Proteomes" id="UP000717328"/>
    </source>
</evidence>
<dbReference type="Proteomes" id="UP000717328">
    <property type="component" value="Unassembled WGS sequence"/>
</dbReference>
<protein>
    <submittedName>
        <fullName evidence="1">Uncharacterized protein</fullName>
    </submittedName>
</protein>
<gene>
    <name evidence="1" type="ORF">H0H81_001090</name>
</gene>
<evidence type="ECO:0000313" key="1">
    <source>
        <dbReference type="EMBL" id="KAG5634693.1"/>
    </source>
</evidence>
<keyword evidence="2" id="KW-1185">Reference proteome</keyword>
<organism evidence="1 2">
    <name type="scientific">Sphagnurus paluster</name>
    <dbReference type="NCBI Taxonomy" id="117069"/>
    <lineage>
        <taxon>Eukaryota</taxon>
        <taxon>Fungi</taxon>
        <taxon>Dikarya</taxon>
        <taxon>Basidiomycota</taxon>
        <taxon>Agaricomycotina</taxon>
        <taxon>Agaricomycetes</taxon>
        <taxon>Agaricomycetidae</taxon>
        <taxon>Agaricales</taxon>
        <taxon>Tricholomatineae</taxon>
        <taxon>Lyophyllaceae</taxon>
        <taxon>Sphagnurus</taxon>
    </lineage>
</organism>
<reference evidence="1" key="1">
    <citation type="submission" date="2021-02" db="EMBL/GenBank/DDBJ databases">
        <authorList>
            <person name="Nieuwenhuis M."/>
            <person name="Van De Peppel L.J.J."/>
        </authorList>
    </citation>
    <scope>NUCLEOTIDE SEQUENCE</scope>
    <source>
        <strain evidence="1">D49</strain>
    </source>
</reference>
<name>A0A9P7K2V9_9AGAR</name>
<reference evidence="1" key="2">
    <citation type="submission" date="2021-10" db="EMBL/GenBank/DDBJ databases">
        <title>Phylogenomics reveals ancestral predisposition of the termite-cultivated fungus Termitomyces towards a domesticated lifestyle.</title>
        <authorList>
            <person name="Auxier B."/>
            <person name="Grum-Grzhimaylo A."/>
            <person name="Cardenas M.E."/>
            <person name="Lodge J.D."/>
            <person name="Laessoe T."/>
            <person name="Pedersen O."/>
            <person name="Smith M.E."/>
            <person name="Kuyper T.W."/>
            <person name="Franco-Molano E.A."/>
            <person name="Baroni T.J."/>
            <person name="Aanen D.K."/>
        </authorList>
    </citation>
    <scope>NUCLEOTIDE SEQUENCE</scope>
    <source>
        <strain evidence="1">D49</strain>
    </source>
</reference>
<comment type="caution">
    <text evidence="1">The sequence shown here is derived from an EMBL/GenBank/DDBJ whole genome shotgun (WGS) entry which is preliminary data.</text>
</comment>
<dbReference type="AlphaFoldDB" id="A0A9P7K2V9"/>